<comment type="function">
    <text evidence="8">F(1)F(0) ATP synthase produces ATP from ADP in the presence of a proton or sodium gradient. F-type ATPases consist of two structural domains, F(1) containing the extramembraneous catalytic core and F(0) containing the membrane proton channel, linked together by a central stalk and a peripheral stalk. During catalysis, ATP synthesis in the catalytic domain of F(1) is coupled via a rotary mechanism of the central stalk subunits to proton translocation.</text>
</comment>
<name>A0A934UZ45_9PROT</name>
<comment type="subcellular location">
    <subcellularLocation>
        <location evidence="8">Cell membrane</location>
        <topology evidence="8">Peripheral membrane protein</topology>
    </subcellularLocation>
    <subcellularLocation>
        <location evidence="1">Membrane</location>
    </subcellularLocation>
</comment>
<evidence type="ECO:0000256" key="2">
    <source>
        <dbReference type="ARBA" id="ARBA00022448"/>
    </source>
</evidence>
<evidence type="ECO:0000256" key="7">
    <source>
        <dbReference type="ARBA" id="ARBA00023310"/>
    </source>
</evidence>
<sequence>MPAESKPVGGLAARYAHALLDLAEQQKKLDQVAEDLRGLRALIDGSAEFRRLLRNPLFDRDKQDAAMKAVLDKAGVDPVTKNFCLVVSKNRRLFALPEMIDGYLQELARKRGEVTAKVTVARELNKDQESALTDALKRSVGGKVNIETRVDPELIGGMVVHVGSRMIDNSLRSKLNRLQQQMKGAG</sequence>
<organism evidence="9 10">
    <name type="scientific">Rhodovibrio salinarum</name>
    <dbReference type="NCBI Taxonomy" id="1087"/>
    <lineage>
        <taxon>Bacteria</taxon>
        <taxon>Pseudomonadati</taxon>
        <taxon>Pseudomonadota</taxon>
        <taxon>Alphaproteobacteria</taxon>
        <taxon>Rhodospirillales</taxon>
        <taxon>Rhodovibrionaceae</taxon>
        <taxon>Rhodovibrio</taxon>
    </lineage>
</organism>
<keyword evidence="4 8" id="KW-0406">Ion transport</keyword>
<evidence type="ECO:0000256" key="8">
    <source>
        <dbReference type="HAMAP-Rule" id="MF_01416"/>
    </source>
</evidence>
<dbReference type="Gene3D" id="1.10.520.20">
    <property type="entry name" value="N-terminal domain of the delta subunit of the F1F0-ATP synthase"/>
    <property type="match status" value="1"/>
</dbReference>
<keyword evidence="2 8" id="KW-0813">Transport</keyword>
<comment type="similarity">
    <text evidence="8">Belongs to the ATPase delta chain family.</text>
</comment>
<evidence type="ECO:0000256" key="4">
    <source>
        <dbReference type="ARBA" id="ARBA00023065"/>
    </source>
</evidence>
<dbReference type="InterPro" id="IPR020781">
    <property type="entry name" value="ATPase_OSCP/d_CS"/>
</dbReference>
<accession>A0A934UZ45</accession>
<dbReference type="EMBL" id="NRRE01000008">
    <property type="protein sequence ID" value="MBK1695965.1"/>
    <property type="molecule type" value="Genomic_DNA"/>
</dbReference>
<dbReference type="AlphaFoldDB" id="A0A934UZ45"/>
<keyword evidence="10" id="KW-1185">Reference proteome</keyword>
<dbReference type="GO" id="GO:0005886">
    <property type="term" value="C:plasma membrane"/>
    <property type="evidence" value="ECO:0007669"/>
    <property type="project" value="UniProtKB-SubCell"/>
</dbReference>
<keyword evidence="3 8" id="KW-0375">Hydrogen ion transport</keyword>
<dbReference type="PANTHER" id="PTHR11910">
    <property type="entry name" value="ATP SYNTHASE DELTA CHAIN"/>
    <property type="match status" value="1"/>
</dbReference>
<dbReference type="GO" id="GO:0045259">
    <property type="term" value="C:proton-transporting ATP synthase complex"/>
    <property type="evidence" value="ECO:0007669"/>
    <property type="project" value="UniProtKB-KW"/>
</dbReference>
<dbReference type="NCBIfam" id="NF004406">
    <property type="entry name" value="PRK05758.3-2"/>
    <property type="match status" value="1"/>
</dbReference>
<dbReference type="PRINTS" id="PR00125">
    <property type="entry name" value="ATPASEDELTA"/>
</dbReference>
<evidence type="ECO:0000256" key="6">
    <source>
        <dbReference type="ARBA" id="ARBA00023196"/>
    </source>
</evidence>
<comment type="function">
    <text evidence="8">This protein is part of the stalk that links CF(0) to CF(1). It either transmits conformational changes from CF(0) to CF(1) or is implicated in proton conduction.</text>
</comment>
<dbReference type="Proteomes" id="UP000778970">
    <property type="component" value="Unassembled WGS sequence"/>
</dbReference>
<evidence type="ECO:0000256" key="5">
    <source>
        <dbReference type="ARBA" id="ARBA00023136"/>
    </source>
</evidence>
<keyword evidence="8" id="KW-1003">Cell membrane</keyword>
<dbReference type="GO" id="GO:0046933">
    <property type="term" value="F:proton-transporting ATP synthase activity, rotational mechanism"/>
    <property type="evidence" value="ECO:0007669"/>
    <property type="project" value="UniProtKB-UniRule"/>
</dbReference>
<evidence type="ECO:0000256" key="3">
    <source>
        <dbReference type="ARBA" id="ARBA00022781"/>
    </source>
</evidence>
<dbReference type="InterPro" id="IPR026015">
    <property type="entry name" value="ATP_synth_OSCP/delta_N_sf"/>
</dbReference>
<keyword evidence="5 8" id="KW-0472">Membrane</keyword>
<protein>
    <recommendedName>
        <fullName evidence="8">ATP synthase subunit delta</fullName>
    </recommendedName>
    <alternativeName>
        <fullName evidence="8">ATP synthase F(1) sector subunit delta</fullName>
    </alternativeName>
    <alternativeName>
        <fullName evidence="8">F-type ATPase subunit delta</fullName>
        <shortName evidence="8">F-ATPase subunit delta</shortName>
    </alternativeName>
</protein>
<keyword evidence="6 8" id="KW-0139">CF(1)</keyword>
<reference evidence="9" key="2">
    <citation type="journal article" date="2020" name="Microorganisms">
        <title>Osmotic Adaptation and Compatible Solute Biosynthesis of Phototrophic Bacteria as Revealed from Genome Analyses.</title>
        <authorList>
            <person name="Imhoff J.F."/>
            <person name="Rahn T."/>
            <person name="Kunzel S."/>
            <person name="Keller A."/>
            <person name="Neulinger S.C."/>
        </authorList>
    </citation>
    <scope>NUCLEOTIDE SEQUENCE</scope>
    <source>
        <strain evidence="9">DSM 9154</strain>
    </source>
</reference>
<dbReference type="SUPFAM" id="SSF47928">
    <property type="entry name" value="N-terminal domain of the delta subunit of the F1F0-ATP synthase"/>
    <property type="match status" value="1"/>
</dbReference>
<dbReference type="RefSeq" id="WP_027287655.1">
    <property type="nucleotide sequence ID" value="NZ_NRRE01000008.1"/>
</dbReference>
<gene>
    <name evidence="8" type="primary">atpH</name>
    <name evidence="9" type="ORF">CKO21_01720</name>
</gene>
<dbReference type="NCBIfam" id="NF004402">
    <property type="entry name" value="PRK05758.2-2"/>
    <property type="match status" value="1"/>
</dbReference>
<dbReference type="PROSITE" id="PS00389">
    <property type="entry name" value="ATPASE_DELTA"/>
    <property type="match status" value="1"/>
</dbReference>
<dbReference type="HAMAP" id="MF_01416">
    <property type="entry name" value="ATP_synth_delta_bact"/>
    <property type="match status" value="1"/>
</dbReference>
<reference evidence="9" key="1">
    <citation type="submission" date="2017-08" db="EMBL/GenBank/DDBJ databases">
        <authorList>
            <person name="Imhoff J.F."/>
            <person name="Rahn T."/>
            <person name="Kuenzel S."/>
            <person name="Neulinger S.C."/>
        </authorList>
    </citation>
    <scope>NUCLEOTIDE SEQUENCE</scope>
    <source>
        <strain evidence="9">DSM 9154</strain>
    </source>
</reference>
<keyword evidence="7 8" id="KW-0066">ATP synthesis</keyword>
<evidence type="ECO:0000256" key="1">
    <source>
        <dbReference type="ARBA" id="ARBA00004370"/>
    </source>
</evidence>
<evidence type="ECO:0000313" key="9">
    <source>
        <dbReference type="EMBL" id="MBK1695965.1"/>
    </source>
</evidence>
<dbReference type="InterPro" id="IPR000711">
    <property type="entry name" value="ATPase_OSCP/dsu"/>
</dbReference>
<dbReference type="NCBIfam" id="TIGR01145">
    <property type="entry name" value="ATP_synt_delta"/>
    <property type="match status" value="1"/>
</dbReference>
<proteinExistence type="inferred from homology"/>
<dbReference type="Pfam" id="PF00213">
    <property type="entry name" value="OSCP"/>
    <property type="match status" value="1"/>
</dbReference>
<evidence type="ECO:0000313" key="10">
    <source>
        <dbReference type="Proteomes" id="UP000778970"/>
    </source>
</evidence>
<comment type="caution">
    <text evidence="9">The sequence shown here is derived from an EMBL/GenBank/DDBJ whole genome shotgun (WGS) entry which is preliminary data.</text>
</comment>